<keyword evidence="2" id="KW-0223">Dioxygenase</keyword>
<evidence type="ECO:0000256" key="2">
    <source>
        <dbReference type="ARBA" id="ARBA00022964"/>
    </source>
</evidence>
<dbReference type="InterPro" id="IPR007803">
    <property type="entry name" value="Asp/Arg/Pro-Hydrxlase"/>
</dbReference>
<name>A0A2R8CL54_9GAMM</name>
<feature type="domain" description="Aspartyl/asparaginy/proline hydroxylase" evidence="5">
    <location>
        <begin position="97"/>
        <end position="248"/>
    </location>
</feature>
<evidence type="ECO:0000259" key="5">
    <source>
        <dbReference type="Pfam" id="PF05118"/>
    </source>
</evidence>
<dbReference type="PANTHER" id="PTHR46332">
    <property type="entry name" value="ASPARTATE BETA-HYDROXYLASE DOMAIN-CONTAINING PROTEIN 2"/>
    <property type="match status" value="1"/>
</dbReference>
<dbReference type="AlphaFoldDB" id="A0A2R8CL54"/>
<reference evidence="7" key="1">
    <citation type="submission" date="2018-03" db="EMBL/GenBank/DDBJ databases">
        <authorList>
            <person name="Navarro De La Torre S."/>
        </authorList>
    </citation>
    <scope>NUCLEOTIDE SEQUENCE [LARGE SCALE GENOMIC DNA]</scope>
    <source>
        <strain evidence="7">EAod3</strain>
    </source>
</reference>
<evidence type="ECO:0000256" key="1">
    <source>
        <dbReference type="ARBA" id="ARBA00007730"/>
    </source>
</evidence>
<evidence type="ECO:0000313" key="7">
    <source>
        <dbReference type="Proteomes" id="UP000244934"/>
    </source>
</evidence>
<evidence type="ECO:0000256" key="3">
    <source>
        <dbReference type="ARBA" id="ARBA00023002"/>
    </source>
</evidence>
<evidence type="ECO:0000256" key="4">
    <source>
        <dbReference type="SAM" id="Phobius"/>
    </source>
</evidence>
<dbReference type="InterPro" id="IPR027443">
    <property type="entry name" value="IPNS-like_sf"/>
</dbReference>
<sequence length="325" mass="37577">MRDCAASSLEANIIDDVVGNYPEKEIAMIKWTIVALIVASILYVHFRGRVRHKPFRQLSDHSSFMAPINAFMYLFSKVPDRPYHRAEDFPEIAALTSHWEEIRDEALTLENHIKGSAKKDDAGFNSFFRRGWKRFYLKWYGESHESAQQLCPRTTEILAGIPSVKAAMFAELPAGSKLMKHRDPYAGSIRYHLGLRTPNDDRCRINVDGIDYSWRDGEAVLFDETFIHYAQNETDQNRLILFCDIERPMKYRWAAAVNRWFSRNVMAAAASPNDENDHTGGLNRAFKYIYKVREAGKRLKKRNKTLYYVIKWLIFGGIIVGLLSL</sequence>
<proteinExistence type="inferred from homology"/>
<dbReference type="InterPro" id="IPR051821">
    <property type="entry name" value="Asp/Asn_beta-hydroxylase"/>
</dbReference>
<feature type="transmembrane region" description="Helical" evidence="4">
    <location>
        <begin position="28"/>
        <end position="46"/>
    </location>
</feature>
<protein>
    <recommendedName>
        <fullName evidence="5">Aspartyl/asparaginy/proline hydroxylase domain-containing protein</fullName>
    </recommendedName>
</protein>
<comment type="similarity">
    <text evidence="1">Belongs to the aspartyl/asparaginyl beta-hydroxylase family.</text>
</comment>
<dbReference type="Pfam" id="PF05118">
    <property type="entry name" value="Asp_Arg_Hydrox"/>
    <property type="match status" value="1"/>
</dbReference>
<keyword evidence="3" id="KW-0560">Oxidoreductase</keyword>
<dbReference type="PANTHER" id="PTHR46332:SF5">
    <property type="entry name" value="ASPARTATE BETA-HYDROXYLASE DOMAIN CONTAINING 2"/>
    <property type="match status" value="1"/>
</dbReference>
<dbReference type="GO" id="GO:0051213">
    <property type="term" value="F:dioxygenase activity"/>
    <property type="evidence" value="ECO:0007669"/>
    <property type="project" value="UniProtKB-KW"/>
</dbReference>
<dbReference type="Gene3D" id="2.60.120.330">
    <property type="entry name" value="B-lactam Antibiotic, Isopenicillin N Synthase, Chain"/>
    <property type="match status" value="1"/>
</dbReference>
<keyword evidence="7" id="KW-1185">Reference proteome</keyword>
<feature type="transmembrane region" description="Helical" evidence="4">
    <location>
        <begin position="306"/>
        <end position="324"/>
    </location>
</feature>
<keyword evidence="4" id="KW-1133">Transmembrane helix</keyword>
<gene>
    <name evidence="6" type="ORF">KSP9073_01611</name>
</gene>
<dbReference type="Proteomes" id="UP000244934">
    <property type="component" value="Unassembled WGS sequence"/>
</dbReference>
<evidence type="ECO:0000313" key="6">
    <source>
        <dbReference type="EMBL" id="SPJ33601.1"/>
    </source>
</evidence>
<dbReference type="SUPFAM" id="SSF51197">
    <property type="entry name" value="Clavaminate synthase-like"/>
    <property type="match status" value="1"/>
</dbReference>
<keyword evidence="4" id="KW-0472">Membrane</keyword>
<organism evidence="6 7">
    <name type="scientific">Kushneria phyllosphaerae</name>
    <dbReference type="NCBI Taxonomy" id="2100822"/>
    <lineage>
        <taxon>Bacteria</taxon>
        <taxon>Pseudomonadati</taxon>
        <taxon>Pseudomonadota</taxon>
        <taxon>Gammaproteobacteria</taxon>
        <taxon>Oceanospirillales</taxon>
        <taxon>Halomonadaceae</taxon>
        <taxon>Kushneria</taxon>
    </lineage>
</organism>
<dbReference type="InterPro" id="IPR047694">
    <property type="entry name" value="Lipid_A_LpxO-like"/>
</dbReference>
<dbReference type="NCBIfam" id="NF033391">
    <property type="entry name" value="lipid_A_LpxO"/>
    <property type="match status" value="1"/>
</dbReference>
<dbReference type="EMBL" id="ONZI01000002">
    <property type="protein sequence ID" value="SPJ33601.1"/>
    <property type="molecule type" value="Genomic_DNA"/>
</dbReference>
<keyword evidence="4" id="KW-0812">Transmembrane</keyword>
<accession>A0A2R8CL54</accession>